<evidence type="ECO:0000259" key="5">
    <source>
        <dbReference type="SMART" id="SM00849"/>
    </source>
</evidence>
<dbReference type="InterPro" id="IPR036866">
    <property type="entry name" value="RibonucZ/Hydroxyglut_hydro"/>
</dbReference>
<dbReference type="InterPro" id="IPR051453">
    <property type="entry name" value="MBL_Glyoxalase_II"/>
</dbReference>
<keyword evidence="2" id="KW-0479">Metal-binding</keyword>
<accession>A0AB39HLA8</accession>
<proteinExistence type="predicted"/>
<dbReference type="Pfam" id="PF00753">
    <property type="entry name" value="Lactamase_B"/>
    <property type="match status" value="1"/>
</dbReference>
<dbReference type="EMBL" id="CP162599">
    <property type="protein sequence ID" value="XDK31350.1"/>
    <property type="molecule type" value="Genomic_DNA"/>
</dbReference>
<dbReference type="PANTHER" id="PTHR46233">
    <property type="entry name" value="HYDROXYACYLGLUTATHIONE HYDROLASE GLOC"/>
    <property type="match status" value="1"/>
</dbReference>
<keyword evidence="4" id="KW-0862">Zinc</keyword>
<dbReference type="Gene3D" id="3.60.15.10">
    <property type="entry name" value="Ribonuclease Z/Hydroxyacylglutathione hydrolase-like"/>
    <property type="match status" value="1"/>
</dbReference>
<evidence type="ECO:0000256" key="1">
    <source>
        <dbReference type="ARBA" id="ARBA00001947"/>
    </source>
</evidence>
<organism evidence="6">
    <name type="scientific">Ornithinibacillus sp. 4-3</name>
    <dbReference type="NCBI Taxonomy" id="3231488"/>
    <lineage>
        <taxon>Bacteria</taxon>
        <taxon>Bacillati</taxon>
        <taxon>Bacillota</taxon>
        <taxon>Bacilli</taxon>
        <taxon>Bacillales</taxon>
        <taxon>Bacillaceae</taxon>
        <taxon>Ornithinibacillus</taxon>
    </lineage>
</organism>
<dbReference type="CDD" id="cd06262">
    <property type="entry name" value="metallo-hydrolase-like_MBL-fold"/>
    <property type="match status" value="1"/>
</dbReference>
<evidence type="ECO:0000256" key="4">
    <source>
        <dbReference type="ARBA" id="ARBA00022833"/>
    </source>
</evidence>
<protein>
    <submittedName>
        <fullName evidence="6">MBL fold metallo-hydrolase</fullName>
    </submittedName>
</protein>
<comment type="cofactor">
    <cofactor evidence="1">
        <name>Zn(2+)</name>
        <dbReference type="ChEBI" id="CHEBI:29105"/>
    </cofactor>
</comment>
<dbReference type="GO" id="GO:0046872">
    <property type="term" value="F:metal ion binding"/>
    <property type="evidence" value="ECO:0007669"/>
    <property type="project" value="UniProtKB-KW"/>
</dbReference>
<keyword evidence="3" id="KW-0378">Hydrolase</keyword>
<gene>
    <name evidence="6" type="ORF">AB4Y30_09905</name>
</gene>
<dbReference type="AlphaFoldDB" id="A0AB39HLA8"/>
<evidence type="ECO:0000313" key="6">
    <source>
        <dbReference type="EMBL" id="XDK31350.1"/>
    </source>
</evidence>
<name>A0AB39HLA8_9BACI</name>
<feature type="domain" description="Metallo-beta-lactamase" evidence="5">
    <location>
        <begin position="12"/>
        <end position="190"/>
    </location>
</feature>
<reference evidence="6" key="1">
    <citation type="submission" date="2024-07" db="EMBL/GenBank/DDBJ databases">
        <title>Halotolerant mesophilic bacterium Ornithinibacillus sp. 4-3, sp. nov., isolated from soil.</title>
        <authorList>
            <person name="Sidarenka A.V."/>
            <person name="Guliayeva D.E."/>
            <person name="Leanovich S.I."/>
            <person name="Hileuskaya K.S."/>
            <person name="Akhremchuk A.E."/>
            <person name="Sikolenko M.A."/>
            <person name="Valentovich L.N."/>
        </authorList>
    </citation>
    <scope>NUCLEOTIDE SEQUENCE</scope>
    <source>
        <strain evidence="6">4-3</strain>
    </source>
</reference>
<sequence>MNLQRFSLGPLGTNCYIVFDEDKNALIFDPGAEAERLIQFMSENNLKPHAILLTHAHFDHIGAVDALRKHYEIDVYLHEEEKEWLTEPELNRSVLSLPESISTEAPNHLLVPGELVIGPFQLQVIHTPGHSPGSVTFIFHDYGFIISGDVLFQQGVGRTDLPGGSFEVLVHSIQEKLYQLPDNFRVFSGHGEETNIGYEKQFNPFVSE</sequence>
<evidence type="ECO:0000256" key="3">
    <source>
        <dbReference type="ARBA" id="ARBA00022801"/>
    </source>
</evidence>
<evidence type="ECO:0000256" key="2">
    <source>
        <dbReference type="ARBA" id="ARBA00022723"/>
    </source>
</evidence>
<dbReference type="InterPro" id="IPR001279">
    <property type="entry name" value="Metallo-B-lactamas"/>
</dbReference>
<dbReference type="GO" id="GO:0016787">
    <property type="term" value="F:hydrolase activity"/>
    <property type="evidence" value="ECO:0007669"/>
    <property type="project" value="UniProtKB-KW"/>
</dbReference>
<dbReference type="RefSeq" id="WP_368652078.1">
    <property type="nucleotide sequence ID" value="NZ_CP162599.1"/>
</dbReference>
<dbReference type="SUPFAM" id="SSF56281">
    <property type="entry name" value="Metallo-hydrolase/oxidoreductase"/>
    <property type="match status" value="1"/>
</dbReference>
<dbReference type="SMART" id="SM00849">
    <property type="entry name" value="Lactamase_B"/>
    <property type="match status" value="1"/>
</dbReference>
<dbReference type="PANTHER" id="PTHR46233:SF3">
    <property type="entry name" value="HYDROXYACYLGLUTATHIONE HYDROLASE GLOC"/>
    <property type="match status" value="1"/>
</dbReference>